<accession>A0A518B0C1</accession>
<keyword evidence="2" id="KW-1185">Reference proteome</keyword>
<dbReference type="EMBL" id="CP036279">
    <property type="protein sequence ID" value="QDU60437.1"/>
    <property type="molecule type" value="Genomic_DNA"/>
</dbReference>
<gene>
    <name evidence="1" type="ORF">Pan216_12760</name>
</gene>
<evidence type="ECO:0000313" key="2">
    <source>
        <dbReference type="Proteomes" id="UP000317093"/>
    </source>
</evidence>
<name>A0A518B0C1_9BACT</name>
<sequence>MVIPIKITATNLRQAANMKREFDRLLAESLLEAGEYWIRYFLPKHFTRNASGRYGYQERSSFTTRVKTRAKSWHVNGERVRIKRPVRPLVFSGRLRDELTGRPPESFNIKTVTRGGKANVRIPLHTSDNRRLRREFRRELVILIDEELQAMHRVSTNALIRRLRKRPDVIDKQVLGNL</sequence>
<evidence type="ECO:0000313" key="1">
    <source>
        <dbReference type="EMBL" id="QDU60437.1"/>
    </source>
</evidence>
<dbReference type="Proteomes" id="UP000317093">
    <property type="component" value="Chromosome"/>
</dbReference>
<reference evidence="1 2" key="1">
    <citation type="submission" date="2019-02" db="EMBL/GenBank/DDBJ databases">
        <title>Deep-cultivation of Planctomycetes and their phenomic and genomic characterization uncovers novel biology.</title>
        <authorList>
            <person name="Wiegand S."/>
            <person name="Jogler M."/>
            <person name="Boedeker C."/>
            <person name="Pinto D."/>
            <person name="Vollmers J."/>
            <person name="Rivas-Marin E."/>
            <person name="Kohn T."/>
            <person name="Peeters S.H."/>
            <person name="Heuer A."/>
            <person name="Rast P."/>
            <person name="Oberbeckmann S."/>
            <person name="Bunk B."/>
            <person name="Jeske O."/>
            <person name="Meyerdierks A."/>
            <person name="Storesund J.E."/>
            <person name="Kallscheuer N."/>
            <person name="Luecker S."/>
            <person name="Lage O.M."/>
            <person name="Pohl T."/>
            <person name="Merkel B.J."/>
            <person name="Hornburger P."/>
            <person name="Mueller R.-W."/>
            <person name="Bruemmer F."/>
            <person name="Labrenz M."/>
            <person name="Spormann A.M."/>
            <person name="Op den Camp H."/>
            <person name="Overmann J."/>
            <person name="Amann R."/>
            <person name="Jetten M.S.M."/>
            <person name="Mascher T."/>
            <person name="Medema M.H."/>
            <person name="Devos D.P."/>
            <person name="Kaster A.-K."/>
            <person name="Ovreas L."/>
            <person name="Rohde M."/>
            <person name="Galperin M.Y."/>
            <person name="Jogler C."/>
        </authorList>
    </citation>
    <scope>NUCLEOTIDE SEQUENCE [LARGE SCALE GENOMIC DNA]</scope>
    <source>
        <strain evidence="1 2">Pan216</strain>
    </source>
</reference>
<dbReference type="AlphaFoldDB" id="A0A518B0C1"/>
<proteinExistence type="predicted"/>
<protein>
    <submittedName>
        <fullName evidence="1">Uncharacterized protein</fullName>
    </submittedName>
</protein>
<dbReference type="KEGG" id="knv:Pan216_12760"/>
<organism evidence="1 2">
    <name type="scientific">Kolteria novifilia</name>
    <dbReference type="NCBI Taxonomy" id="2527975"/>
    <lineage>
        <taxon>Bacteria</taxon>
        <taxon>Pseudomonadati</taxon>
        <taxon>Planctomycetota</taxon>
        <taxon>Planctomycetia</taxon>
        <taxon>Kolteriales</taxon>
        <taxon>Kolteriaceae</taxon>
        <taxon>Kolteria</taxon>
    </lineage>
</organism>
<dbReference type="RefSeq" id="WP_145256257.1">
    <property type="nucleotide sequence ID" value="NZ_CP036279.1"/>
</dbReference>